<dbReference type="RefSeq" id="WP_380625662.1">
    <property type="nucleotide sequence ID" value="NZ_JBHSDK010000061.1"/>
</dbReference>
<gene>
    <name evidence="2" type="ORF">ACFPET_22865</name>
</gene>
<proteinExistence type="predicted"/>
<dbReference type="SUPFAM" id="SSF53067">
    <property type="entry name" value="Actin-like ATPase domain"/>
    <property type="match status" value="2"/>
</dbReference>
<comment type="caution">
    <text evidence="2">The sequence shown here is derived from an EMBL/GenBank/DDBJ whole genome shotgun (WGS) entry which is preliminary data.</text>
</comment>
<evidence type="ECO:0000313" key="2">
    <source>
        <dbReference type="EMBL" id="MFC4338038.1"/>
    </source>
</evidence>
<dbReference type="EMBL" id="JBHSDK010000061">
    <property type="protein sequence ID" value="MFC4338038.1"/>
    <property type="molecule type" value="Genomic_DNA"/>
</dbReference>
<dbReference type="Pfam" id="PF01869">
    <property type="entry name" value="BcrAD_BadFG"/>
    <property type="match status" value="1"/>
</dbReference>
<reference evidence="3" key="1">
    <citation type="journal article" date="2019" name="Int. J. Syst. Evol. Microbiol.">
        <title>The Global Catalogue of Microorganisms (GCM) 10K type strain sequencing project: providing services to taxonomists for standard genome sequencing and annotation.</title>
        <authorList>
            <consortium name="The Broad Institute Genomics Platform"/>
            <consortium name="The Broad Institute Genome Sequencing Center for Infectious Disease"/>
            <person name="Wu L."/>
            <person name="Ma J."/>
        </authorList>
    </citation>
    <scope>NUCLEOTIDE SEQUENCE [LARGE SCALE GENOMIC DNA]</scope>
    <source>
        <strain evidence="3">IBRC-M 10908</strain>
    </source>
</reference>
<feature type="domain" description="ATPase BadF/BadG/BcrA/BcrD type" evidence="1">
    <location>
        <begin position="4"/>
        <end position="290"/>
    </location>
</feature>
<accession>A0ABV8U4I0</accession>
<dbReference type="PANTHER" id="PTHR43190">
    <property type="entry name" value="N-ACETYL-D-GLUCOSAMINE KINASE"/>
    <property type="match status" value="1"/>
</dbReference>
<dbReference type="Proteomes" id="UP001595823">
    <property type="component" value="Unassembled WGS sequence"/>
</dbReference>
<evidence type="ECO:0000259" key="1">
    <source>
        <dbReference type="Pfam" id="PF01869"/>
    </source>
</evidence>
<keyword evidence="2" id="KW-0808">Transferase</keyword>
<evidence type="ECO:0000313" key="3">
    <source>
        <dbReference type="Proteomes" id="UP001595823"/>
    </source>
</evidence>
<dbReference type="InterPro" id="IPR043129">
    <property type="entry name" value="ATPase_NBD"/>
</dbReference>
<dbReference type="GO" id="GO:0016301">
    <property type="term" value="F:kinase activity"/>
    <property type="evidence" value="ECO:0007669"/>
    <property type="project" value="UniProtKB-KW"/>
</dbReference>
<sequence>MHVVGVDAGGTKTRAVLADRNGAVLDESVRGPGNPSGGKENRAVEAIAGAVLDVLGTVGEADGICVGTAGIASLAPVSHRMFTALLADRTGTDRVLAVPDPVIAFAAGTRAENGSVLIAGTGAVAMRVAARRTIASRADGYGWQLGDEGGGQWIGREAVRRVLEHLDGHRRGGPLTERVLADMGFAEAPSSGEVVALCMSHAPTWPARFARIVVEEAADPASEEILEAAAERLVATARKVTAPDEPLVLAGSLLSEKTPLAEAVHDLLEADLPGTRVLTASAPVDGAVALALEEFGSA</sequence>
<dbReference type="Gene3D" id="3.30.420.40">
    <property type="match status" value="2"/>
</dbReference>
<dbReference type="InterPro" id="IPR052519">
    <property type="entry name" value="Euk-type_GlcNAc_Kinase"/>
</dbReference>
<keyword evidence="2" id="KW-0418">Kinase</keyword>
<dbReference type="PANTHER" id="PTHR43190:SF3">
    <property type="entry name" value="N-ACETYL-D-GLUCOSAMINE KINASE"/>
    <property type="match status" value="1"/>
</dbReference>
<organism evidence="2 3">
    <name type="scientific">Salininema proteolyticum</name>
    <dbReference type="NCBI Taxonomy" id="1607685"/>
    <lineage>
        <taxon>Bacteria</taxon>
        <taxon>Bacillati</taxon>
        <taxon>Actinomycetota</taxon>
        <taxon>Actinomycetes</taxon>
        <taxon>Glycomycetales</taxon>
        <taxon>Glycomycetaceae</taxon>
        <taxon>Salininema</taxon>
    </lineage>
</organism>
<name>A0ABV8U4I0_9ACTN</name>
<keyword evidence="3" id="KW-1185">Reference proteome</keyword>
<dbReference type="InterPro" id="IPR002731">
    <property type="entry name" value="ATPase_BadF"/>
</dbReference>
<dbReference type="CDD" id="cd24007">
    <property type="entry name" value="ASKHA_NBD_eukNAGK-like"/>
    <property type="match status" value="1"/>
</dbReference>
<protein>
    <submittedName>
        <fullName evidence="2">N-acetylglucosamine kinase</fullName>
    </submittedName>
</protein>